<keyword evidence="2" id="KW-0547">Nucleotide-binding</keyword>
<dbReference type="InterPro" id="IPR003439">
    <property type="entry name" value="ABC_transporter-like_ATP-bd"/>
</dbReference>
<evidence type="ECO:0000256" key="1">
    <source>
        <dbReference type="ARBA" id="ARBA00022448"/>
    </source>
</evidence>
<protein>
    <submittedName>
        <fullName evidence="6">ABC transporter ATP-binding protein</fullName>
    </submittedName>
</protein>
<dbReference type="InterPro" id="IPR017871">
    <property type="entry name" value="ABC_transporter-like_CS"/>
</dbReference>
<keyword evidence="1" id="KW-0813">Transport</keyword>
<organism evidence="6 7">
    <name type="scientific">Acanthopleuribacter pedis</name>
    <dbReference type="NCBI Taxonomy" id="442870"/>
    <lineage>
        <taxon>Bacteria</taxon>
        <taxon>Pseudomonadati</taxon>
        <taxon>Acidobacteriota</taxon>
        <taxon>Holophagae</taxon>
        <taxon>Acanthopleuribacterales</taxon>
        <taxon>Acanthopleuribacteraceae</taxon>
        <taxon>Acanthopleuribacter</taxon>
    </lineage>
</organism>
<dbReference type="SUPFAM" id="SSF52540">
    <property type="entry name" value="P-loop containing nucleoside triphosphate hydrolases"/>
    <property type="match status" value="1"/>
</dbReference>
<dbReference type="EMBL" id="JAFREP010000006">
    <property type="protein sequence ID" value="MBO1318570.1"/>
    <property type="molecule type" value="Genomic_DNA"/>
</dbReference>
<evidence type="ECO:0000313" key="7">
    <source>
        <dbReference type="Proteomes" id="UP000664417"/>
    </source>
</evidence>
<dbReference type="PROSITE" id="PS50893">
    <property type="entry name" value="ABC_TRANSPORTER_2"/>
    <property type="match status" value="1"/>
</dbReference>
<proteinExistence type="predicted"/>
<comment type="caution">
    <text evidence="6">The sequence shown here is derived from an EMBL/GenBank/DDBJ whole genome shotgun (WGS) entry which is preliminary data.</text>
</comment>
<evidence type="ECO:0000256" key="2">
    <source>
        <dbReference type="ARBA" id="ARBA00022741"/>
    </source>
</evidence>
<dbReference type="AlphaFoldDB" id="A0A8J7Q3G6"/>
<dbReference type="InterPro" id="IPR003593">
    <property type="entry name" value="AAA+_ATPase"/>
</dbReference>
<dbReference type="PROSITE" id="PS00211">
    <property type="entry name" value="ABC_TRANSPORTER_1"/>
    <property type="match status" value="1"/>
</dbReference>
<sequence length="308" mass="34986">MNDTNPMLHLEDVYMRYPSRDGTPITILNDIDLKVRQGEFITVVGPSGCGKSTLLRLILGAESPTEGAVLLDGKKLDAPNRNRGIVFQKYSLFPHLSVMDNIVFGLDAEAHGMFLGWLKPGQMRQRRRAFRDQAQVYLERIGLADAADKYPHELSGGMRQRVAIAQSLIMKPRILLMDEPFGALDHATRTEMQLFILEQWEQAEMTIFFVTHDLEEACFLGSRVLVLSQYYQTDAGRGQGAKIVGDFATPGGHPKPTDFLYSEEMSQLVHRIRSEGLSPDNLQHIRDFNLTHRDAFRTVNPEEWQREQ</sequence>
<dbReference type="GO" id="GO:0005524">
    <property type="term" value="F:ATP binding"/>
    <property type="evidence" value="ECO:0007669"/>
    <property type="project" value="UniProtKB-KW"/>
</dbReference>
<dbReference type="Gene3D" id="3.40.50.300">
    <property type="entry name" value="P-loop containing nucleotide triphosphate hydrolases"/>
    <property type="match status" value="1"/>
</dbReference>
<dbReference type="GO" id="GO:0016887">
    <property type="term" value="F:ATP hydrolysis activity"/>
    <property type="evidence" value="ECO:0007669"/>
    <property type="project" value="InterPro"/>
</dbReference>
<evidence type="ECO:0000256" key="3">
    <source>
        <dbReference type="ARBA" id="ARBA00022840"/>
    </source>
</evidence>
<evidence type="ECO:0000313" key="6">
    <source>
        <dbReference type="EMBL" id="MBO1318570.1"/>
    </source>
</evidence>
<evidence type="ECO:0000313" key="5">
    <source>
        <dbReference type="EMBL" id="MBO1317263.1"/>
    </source>
</evidence>
<evidence type="ECO:0000259" key="4">
    <source>
        <dbReference type="PROSITE" id="PS50893"/>
    </source>
</evidence>
<reference evidence="6" key="1">
    <citation type="submission" date="2021-03" db="EMBL/GenBank/DDBJ databases">
        <authorList>
            <person name="Wang G."/>
        </authorList>
    </citation>
    <scope>NUCLEOTIDE SEQUENCE</scope>
    <source>
        <strain evidence="6">KCTC 12899</strain>
    </source>
</reference>
<dbReference type="InterPro" id="IPR027417">
    <property type="entry name" value="P-loop_NTPase"/>
</dbReference>
<dbReference type="PANTHER" id="PTHR42788">
    <property type="entry name" value="TAURINE IMPORT ATP-BINDING PROTEIN-RELATED"/>
    <property type="match status" value="1"/>
</dbReference>
<dbReference type="Pfam" id="PF00005">
    <property type="entry name" value="ABC_tran"/>
    <property type="match status" value="1"/>
</dbReference>
<keyword evidence="7" id="KW-1185">Reference proteome</keyword>
<keyword evidence="3 6" id="KW-0067">ATP-binding</keyword>
<dbReference type="Proteomes" id="UP000664417">
    <property type="component" value="Unassembled WGS sequence"/>
</dbReference>
<dbReference type="SMART" id="SM00382">
    <property type="entry name" value="AAA"/>
    <property type="match status" value="1"/>
</dbReference>
<dbReference type="EMBL" id="JAFREP010000002">
    <property type="protein sequence ID" value="MBO1317263.1"/>
    <property type="molecule type" value="Genomic_DNA"/>
</dbReference>
<dbReference type="CDD" id="cd03293">
    <property type="entry name" value="ABC_NrtD_SsuB_transporters"/>
    <property type="match status" value="1"/>
</dbReference>
<feature type="domain" description="ABC transporter" evidence="4">
    <location>
        <begin position="8"/>
        <end position="254"/>
    </location>
</feature>
<dbReference type="InterPro" id="IPR050166">
    <property type="entry name" value="ABC_transporter_ATP-bind"/>
</dbReference>
<accession>A0A8J7Q3G6</accession>
<gene>
    <name evidence="5" type="ORF">J3U88_02240</name>
    <name evidence="6" type="ORF">J3U88_08880</name>
</gene>
<name>A0A8J7Q3G6_9BACT</name>
<dbReference type="PANTHER" id="PTHR42788:SF13">
    <property type="entry name" value="ALIPHATIC SULFONATES IMPORT ATP-BINDING PROTEIN SSUB"/>
    <property type="match status" value="1"/>
</dbReference>
<dbReference type="RefSeq" id="WP_207856500.1">
    <property type="nucleotide sequence ID" value="NZ_JAFREP010000002.1"/>
</dbReference>